<proteinExistence type="predicted"/>
<name>A0A1M4XHD0_9BACT</name>
<reference evidence="1 2" key="1">
    <citation type="submission" date="2016-11" db="EMBL/GenBank/DDBJ databases">
        <authorList>
            <person name="Jaros S."/>
            <person name="Januszkiewicz K."/>
            <person name="Wedrychowicz H."/>
        </authorList>
    </citation>
    <scope>NUCLEOTIDE SEQUENCE [LARGE SCALE GENOMIC DNA]</scope>
    <source>
        <strain evidence="1 2">DSM 18119</strain>
    </source>
</reference>
<evidence type="ECO:0000313" key="2">
    <source>
        <dbReference type="Proteomes" id="UP000184048"/>
    </source>
</evidence>
<dbReference type="EMBL" id="FQUU01000004">
    <property type="protein sequence ID" value="SHE92810.1"/>
    <property type="molecule type" value="Genomic_DNA"/>
</dbReference>
<organism evidence="1 2">
    <name type="scientific">Flavisolibacter ginsengisoli DSM 18119</name>
    <dbReference type="NCBI Taxonomy" id="1121884"/>
    <lineage>
        <taxon>Bacteria</taxon>
        <taxon>Pseudomonadati</taxon>
        <taxon>Bacteroidota</taxon>
        <taxon>Chitinophagia</taxon>
        <taxon>Chitinophagales</taxon>
        <taxon>Chitinophagaceae</taxon>
        <taxon>Flavisolibacter</taxon>
    </lineage>
</organism>
<sequence length="370" mass="42426">MNDNLHIVCLDAPSPPDYGGAIDMYYKVKAMAELGKKISLHYFNYKEHRNVEGLEKYCLEINAYQRSKYLSSLSIFNPYITTSRINKALINKINQDNYPILLEGLHCAGIIPYLRQPSRVVLRMHNEEAAYYSALALNEPNWLRKSYYLIESGRINRFQHKLDHHLKLAVLSNNDLGIFKQQGFSNTHFIPCFLPWQEIKSLPGKGEYCLYHGNMGIIENEIAAEWLINNVFNQINIPLVIAGKGISGKLQKLARKKNNIRLIFQPPSNELDALIKDAHINVLPSFNNTGVKLKLLHALFYGRFCITNNQGIKGTGINTSVYTAETAEDFRNTIITLFEKPFEEEQITERQSIKELYNNQTNALKLSAIW</sequence>
<protein>
    <submittedName>
        <fullName evidence="1">Glycosyl transferases group 1</fullName>
    </submittedName>
</protein>
<dbReference type="Gene3D" id="3.40.50.2000">
    <property type="entry name" value="Glycogen Phosphorylase B"/>
    <property type="match status" value="1"/>
</dbReference>
<dbReference type="STRING" id="1121884.SAMN02745131_01471"/>
<evidence type="ECO:0000313" key="1">
    <source>
        <dbReference type="EMBL" id="SHE92810.1"/>
    </source>
</evidence>
<dbReference type="Pfam" id="PF13692">
    <property type="entry name" value="Glyco_trans_1_4"/>
    <property type="match status" value="1"/>
</dbReference>
<keyword evidence="1" id="KW-0808">Transferase</keyword>
<keyword evidence="2" id="KW-1185">Reference proteome</keyword>
<dbReference type="GO" id="GO:0016740">
    <property type="term" value="F:transferase activity"/>
    <property type="evidence" value="ECO:0007669"/>
    <property type="project" value="UniProtKB-KW"/>
</dbReference>
<accession>A0A1M4XHD0</accession>
<dbReference type="SUPFAM" id="SSF53756">
    <property type="entry name" value="UDP-Glycosyltransferase/glycogen phosphorylase"/>
    <property type="match status" value="1"/>
</dbReference>
<dbReference type="RefSeq" id="WP_072834668.1">
    <property type="nucleotide sequence ID" value="NZ_FQUU01000004.1"/>
</dbReference>
<dbReference type="Proteomes" id="UP000184048">
    <property type="component" value="Unassembled WGS sequence"/>
</dbReference>
<dbReference type="OrthoDB" id="1094459at2"/>
<dbReference type="AlphaFoldDB" id="A0A1M4XHD0"/>
<gene>
    <name evidence="1" type="ORF">SAMN02745131_01471</name>
</gene>